<reference evidence="2" key="1">
    <citation type="journal article" date="2019" name="Int. J. Syst. Evol. Microbiol.">
        <title>The Global Catalogue of Microorganisms (GCM) 10K type strain sequencing project: providing services to taxonomists for standard genome sequencing and annotation.</title>
        <authorList>
            <consortium name="The Broad Institute Genomics Platform"/>
            <consortium name="The Broad Institute Genome Sequencing Center for Infectious Disease"/>
            <person name="Wu L."/>
            <person name="Ma J."/>
        </authorList>
    </citation>
    <scope>NUCLEOTIDE SEQUENCE [LARGE SCALE GENOMIC DNA]</scope>
    <source>
        <strain evidence="2">KACC 12633</strain>
    </source>
</reference>
<dbReference type="SFLD" id="SFLDG01129">
    <property type="entry name" value="C1.5:_HAD__Beta-PGM__Phosphata"/>
    <property type="match status" value="1"/>
</dbReference>
<dbReference type="SUPFAM" id="SSF56784">
    <property type="entry name" value="HAD-like"/>
    <property type="match status" value="1"/>
</dbReference>
<evidence type="ECO:0000313" key="2">
    <source>
        <dbReference type="Proteomes" id="UP001596150"/>
    </source>
</evidence>
<proteinExistence type="predicted"/>
<evidence type="ECO:0000313" key="1">
    <source>
        <dbReference type="EMBL" id="MFC5516609.1"/>
    </source>
</evidence>
<dbReference type="Proteomes" id="UP001596150">
    <property type="component" value="Unassembled WGS sequence"/>
</dbReference>
<dbReference type="InterPro" id="IPR036412">
    <property type="entry name" value="HAD-like_sf"/>
</dbReference>
<comment type="caution">
    <text evidence="1">The sequence shown here is derived from an EMBL/GenBank/DDBJ whole genome shotgun (WGS) entry which is preliminary data.</text>
</comment>
<protein>
    <submittedName>
        <fullName evidence="1">HAD family hydrolase</fullName>
    </submittedName>
</protein>
<dbReference type="Pfam" id="PF00702">
    <property type="entry name" value="Hydrolase"/>
    <property type="match status" value="1"/>
</dbReference>
<dbReference type="RefSeq" id="WP_266344148.1">
    <property type="nucleotide sequence ID" value="NZ_JAPKNH010000004.1"/>
</dbReference>
<gene>
    <name evidence="1" type="ORF">ACFPP9_12570</name>
</gene>
<dbReference type="Gene3D" id="3.40.50.1000">
    <property type="entry name" value="HAD superfamily/HAD-like"/>
    <property type="match status" value="1"/>
</dbReference>
<dbReference type="Gene3D" id="1.10.150.240">
    <property type="entry name" value="Putative phosphatase, domain 2"/>
    <property type="match status" value="1"/>
</dbReference>
<dbReference type="InterPro" id="IPR023214">
    <property type="entry name" value="HAD_sf"/>
</dbReference>
<accession>A0ABW0Q1T4</accession>
<dbReference type="PANTHER" id="PTHR43611:SF3">
    <property type="entry name" value="FLAVIN MONONUCLEOTIDE HYDROLASE 1, CHLOROPLATIC"/>
    <property type="match status" value="1"/>
</dbReference>
<dbReference type="PANTHER" id="PTHR43611">
    <property type="entry name" value="ALPHA-D-GLUCOSE 1-PHOSPHATE PHOSPHATASE"/>
    <property type="match status" value="1"/>
</dbReference>
<dbReference type="GO" id="GO:0016787">
    <property type="term" value="F:hydrolase activity"/>
    <property type="evidence" value="ECO:0007669"/>
    <property type="project" value="UniProtKB-KW"/>
</dbReference>
<keyword evidence="2" id="KW-1185">Reference proteome</keyword>
<name>A0ABW0Q1T4_9HYPH</name>
<sequence length="208" mass="23325">MSSPAKITCLFLDIGGVLLTNGWDRHARRRAVETFGLDWDAVESRHQANVAAYEEGRLPLDDYLDRVIFYEARAFSREAFWAFMCAQSEPDAGMLALFPKLKQRHGLKLVAVSNEARELNAYRIRTFGLDHLFDAFISSSFVHVRKPDTEIFKMALEIAMIPPDQVFYIDNTAQYVELAAGLGIRGLVHTDLASTEKALAELGLNADA</sequence>
<dbReference type="EMBL" id="JBHSML010000003">
    <property type="protein sequence ID" value="MFC5516609.1"/>
    <property type="molecule type" value="Genomic_DNA"/>
</dbReference>
<dbReference type="InterPro" id="IPR023198">
    <property type="entry name" value="PGP-like_dom2"/>
</dbReference>
<dbReference type="SFLD" id="SFLDS00003">
    <property type="entry name" value="Haloacid_Dehalogenase"/>
    <property type="match status" value="1"/>
</dbReference>
<keyword evidence="1" id="KW-0378">Hydrolase</keyword>
<organism evidence="1 2">
    <name type="scientific">Kaistia terrae</name>
    <dbReference type="NCBI Taxonomy" id="537017"/>
    <lineage>
        <taxon>Bacteria</taxon>
        <taxon>Pseudomonadati</taxon>
        <taxon>Pseudomonadota</taxon>
        <taxon>Alphaproteobacteria</taxon>
        <taxon>Hyphomicrobiales</taxon>
        <taxon>Kaistiaceae</taxon>
        <taxon>Kaistia</taxon>
    </lineage>
</organism>